<dbReference type="SUPFAM" id="SSF69304">
    <property type="entry name" value="Tricorn protease N-terminal domain"/>
    <property type="match status" value="1"/>
</dbReference>
<evidence type="ECO:0008006" key="3">
    <source>
        <dbReference type="Google" id="ProtNLM"/>
    </source>
</evidence>
<comment type="caution">
    <text evidence="1">The sequence shown here is derived from an EMBL/GenBank/DDBJ whole genome shotgun (WGS) entry which is preliminary data.</text>
</comment>
<proteinExistence type="predicted"/>
<dbReference type="InterPro" id="IPR011042">
    <property type="entry name" value="6-blade_b-propeller_TolB-like"/>
</dbReference>
<dbReference type="Proteomes" id="UP000316292">
    <property type="component" value="Unassembled WGS sequence"/>
</dbReference>
<name>A0A538SIY6_UNCEI</name>
<evidence type="ECO:0000313" key="1">
    <source>
        <dbReference type="EMBL" id="TMQ51342.1"/>
    </source>
</evidence>
<sequence length="173" mass="18701">MQICVLQVPEKEGNLAVPRPITGSDAAHGLGLFSPDGHVVAYQSNETGRPEIYVCEWSEGGFKGVPVMVSRDGGDIAKWGRDGKHLYYSSQGKLMSVEIASRPTLAATAPTPAWDLAALGVPPNRLGNALYDLLPDGRLLAVQKGPEEQNPTQANVILNFDEVLKERLRAARR</sequence>
<accession>A0A538SIY6</accession>
<reference evidence="1 2" key="1">
    <citation type="journal article" date="2019" name="Nat. Microbiol.">
        <title>Mediterranean grassland soil C-N compound turnover is dependent on rainfall and depth, and is mediated by genomically divergent microorganisms.</title>
        <authorList>
            <person name="Diamond S."/>
            <person name="Andeer P.F."/>
            <person name="Li Z."/>
            <person name="Crits-Christoph A."/>
            <person name="Burstein D."/>
            <person name="Anantharaman K."/>
            <person name="Lane K.R."/>
            <person name="Thomas B.C."/>
            <person name="Pan C."/>
            <person name="Northen T.R."/>
            <person name="Banfield J.F."/>
        </authorList>
    </citation>
    <scope>NUCLEOTIDE SEQUENCE [LARGE SCALE GENOMIC DNA]</scope>
    <source>
        <strain evidence="1">WS_1</strain>
    </source>
</reference>
<gene>
    <name evidence="1" type="ORF">E6K71_00520</name>
</gene>
<dbReference type="EMBL" id="VBOR01000013">
    <property type="protein sequence ID" value="TMQ51342.1"/>
    <property type="molecule type" value="Genomic_DNA"/>
</dbReference>
<dbReference type="InterPro" id="IPR011659">
    <property type="entry name" value="WD40"/>
</dbReference>
<organism evidence="1 2">
    <name type="scientific">Eiseniibacteriota bacterium</name>
    <dbReference type="NCBI Taxonomy" id="2212470"/>
    <lineage>
        <taxon>Bacteria</taxon>
        <taxon>Candidatus Eiseniibacteriota</taxon>
    </lineage>
</organism>
<evidence type="ECO:0000313" key="2">
    <source>
        <dbReference type="Proteomes" id="UP000316292"/>
    </source>
</evidence>
<dbReference type="AlphaFoldDB" id="A0A538SIY6"/>
<protein>
    <recommendedName>
        <fullName evidence="3">S9 family peptidase</fullName>
    </recommendedName>
</protein>
<dbReference type="Gene3D" id="2.120.10.30">
    <property type="entry name" value="TolB, C-terminal domain"/>
    <property type="match status" value="1"/>
</dbReference>
<dbReference type="Pfam" id="PF07676">
    <property type="entry name" value="PD40"/>
    <property type="match status" value="1"/>
</dbReference>